<evidence type="ECO:0000256" key="4">
    <source>
        <dbReference type="ARBA" id="ARBA00023163"/>
    </source>
</evidence>
<organism evidence="8 9">
    <name type="scientific">Cajanus cajan</name>
    <name type="common">Pigeon pea</name>
    <name type="synonym">Cajanus indicus</name>
    <dbReference type="NCBI Taxonomy" id="3821"/>
    <lineage>
        <taxon>Eukaryota</taxon>
        <taxon>Viridiplantae</taxon>
        <taxon>Streptophyta</taxon>
        <taxon>Embryophyta</taxon>
        <taxon>Tracheophyta</taxon>
        <taxon>Spermatophyta</taxon>
        <taxon>Magnoliopsida</taxon>
        <taxon>eudicotyledons</taxon>
        <taxon>Gunneridae</taxon>
        <taxon>Pentapetalae</taxon>
        <taxon>rosids</taxon>
        <taxon>fabids</taxon>
        <taxon>Fabales</taxon>
        <taxon>Fabaceae</taxon>
        <taxon>Papilionoideae</taxon>
        <taxon>50 kb inversion clade</taxon>
        <taxon>NPAAA clade</taxon>
        <taxon>indigoferoid/millettioid clade</taxon>
        <taxon>Phaseoleae</taxon>
        <taxon>Cajanus</taxon>
    </lineage>
</organism>
<dbReference type="InterPro" id="IPR011006">
    <property type="entry name" value="CheY-like_superfamily"/>
</dbReference>
<dbReference type="GO" id="GO:0003677">
    <property type="term" value="F:DNA binding"/>
    <property type="evidence" value="ECO:0007669"/>
    <property type="project" value="InterPro"/>
</dbReference>
<dbReference type="SUPFAM" id="SSF52172">
    <property type="entry name" value="CheY-like"/>
    <property type="match status" value="1"/>
</dbReference>
<dbReference type="InterPro" id="IPR045279">
    <property type="entry name" value="ARR-like"/>
</dbReference>
<evidence type="ECO:0000256" key="2">
    <source>
        <dbReference type="ARBA" id="ARBA00023012"/>
    </source>
</evidence>
<dbReference type="InterPro" id="IPR001789">
    <property type="entry name" value="Sig_transdc_resp-reg_receiver"/>
</dbReference>
<keyword evidence="9" id="KW-1185">Reference proteome</keyword>
<proteinExistence type="predicted"/>
<dbReference type="Gramene" id="C.cajan_11822.t">
    <property type="protein sequence ID" value="C.cajan_11822.t"/>
    <property type="gene ID" value="C.cajan_11822"/>
</dbReference>
<evidence type="ECO:0000256" key="5">
    <source>
        <dbReference type="ARBA" id="ARBA00023242"/>
    </source>
</evidence>
<dbReference type="STRING" id="3821.A0A151TFT1"/>
<keyword evidence="4" id="KW-0804">Transcription</keyword>
<comment type="subcellular location">
    <subcellularLocation>
        <location evidence="1">Nucleus</location>
    </subcellularLocation>
</comment>
<dbReference type="Proteomes" id="UP000075243">
    <property type="component" value="Chromosome 6"/>
</dbReference>
<accession>A0A151TFT1</accession>
<dbReference type="PANTHER" id="PTHR43874">
    <property type="entry name" value="TWO-COMPONENT RESPONSE REGULATOR"/>
    <property type="match status" value="1"/>
</dbReference>
<protein>
    <submittedName>
        <fullName evidence="8">Two-component response regulator ARR2</fullName>
    </submittedName>
</protein>
<dbReference type="GO" id="GO:0009736">
    <property type="term" value="P:cytokinin-activated signaling pathway"/>
    <property type="evidence" value="ECO:0007669"/>
    <property type="project" value="InterPro"/>
</dbReference>
<dbReference type="PANTHER" id="PTHR43874:SF206">
    <property type="entry name" value="RESPONSE REGULATOR RECEIVER DOMAIN PROTEIN"/>
    <property type="match status" value="1"/>
</dbReference>
<keyword evidence="5" id="KW-0539">Nucleus</keyword>
<dbReference type="OMA" id="IPTDNHL"/>
<evidence type="ECO:0000259" key="7">
    <source>
        <dbReference type="PROSITE" id="PS50110"/>
    </source>
</evidence>
<evidence type="ECO:0000256" key="6">
    <source>
        <dbReference type="PROSITE-ProRule" id="PRU00169"/>
    </source>
</evidence>
<dbReference type="SUPFAM" id="SSF46689">
    <property type="entry name" value="Homeodomain-like"/>
    <property type="match status" value="1"/>
</dbReference>
<dbReference type="GO" id="GO:0005634">
    <property type="term" value="C:nucleus"/>
    <property type="evidence" value="ECO:0007669"/>
    <property type="project" value="UniProtKB-SubCell"/>
</dbReference>
<dbReference type="CDD" id="cd17584">
    <property type="entry name" value="REC_typeB_ARR-like"/>
    <property type="match status" value="1"/>
</dbReference>
<sequence length="246" mass="28349">MAKLLIEEDVPFKFPAGLRVLAVDSDPAISTIIKQLCFQCIYHVITCSDTLLALNHVREKKDCFDMILIEVHMPIMDGYEFIQHVSKEINVPIIMMSLDDAPSAVMKAIEHGACDYWIKPLHENQFKIMWKHVVKKLWSENKLPKKNDSEFTSSNIDALVRYRKNSSSNSKESDADESEDCYTLLTKKPRIMWSSELHNQFVKAVMQIGVDKAKPKEILEVMQIPDMTRDHIASHLQVCFLYAFET</sequence>
<dbReference type="NCBIfam" id="TIGR01557">
    <property type="entry name" value="myb_SHAQKYF"/>
    <property type="match status" value="1"/>
</dbReference>
<feature type="domain" description="Response regulatory" evidence="7">
    <location>
        <begin position="19"/>
        <end position="134"/>
    </location>
</feature>
<dbReference type="PROSITE" id="PS50110">
    <property type="entry name" value="RESPONSE_REGULATORY"/>
    <property type="match status" value="1"/>
</dbReference>
<keyword evidence="2" id="KW-0902">Two-component regulatory system</keyword>
<dbReference type="SMART" id="SM00448">
    <property type="entry name" value="REC"/>
    <property type="match status" value="1"/>
</dbReference>
<dbReference type="InterPro" id="IPR009057">
    <property type="entry name" value="Homeodomain-like_sf"/>
</dbReference>
<dbReference type="Gene3D" id="1.10.10.60">
    <property type="entry name" value="Homeodomain-like"/>
    <property type="match status" value="1"/>
</dbReference>
<dbReference type="GO" id="GO:0000160">
    <property type="term" value="P:phosphorelay signal transduction system"/>
    <property type="evidence" value="ECO:0007669"/>
    <property type="project" value="UniProtKB-KW"/>
</dbReference>
<dbReference type="Pfam" id="PF00072">
    <property type="entry name" value="Response_reg"/>
    <property type="match status" value="1"/>
</dbReference>
<comment type="caution">
    <text evidence="6">Lacks conserved residue(s) required for the propagation of feature annotation.</text>
</comment>
<evidence type="ECO:0000313" key="8">
    <source>
        <dbReference type="EMBL" id="KYP65909.1"/>
    </source>
</evidence>
<evidence type="ECO:0000256" key="3">
    <source>
        <dbReference type="ARBA" id="ARBA00023015"/>
    </source>
</evidence>
<name>A0A151TFT1_CAJCA</name>
<dbReference type="Gene3D" id="3.40.50.2300">
    <property type="match status" value="1"/>
</dbReference>
<reference evidence="8 9" key="1">
    <citation type="journal article" date="2012" name="Nat. Biotechnol.">
        <title>Draft genome sequence of pigeonpea (Cajanus cajan), an orphan legume crop of resource-poor farmers.</title>
        <authorList>
            <person name="Varshney R.K."/>
            <person name="Chen W."/>
            <person name="Li Y."/>
            <person name="Bharti A.K."/>
            <person name="Saxena R.K."/>
            <person name="Schlueter J.A."/>
            <person name="Donoghue M.T."/>
            <person name="Azam S."/>
            <person name="Fan G."/>
            <person name="Whaley A.M."/>
            <person name="Farmer A.D."/>
            <person name="Sheridan J."/>
            <person name="Iwata A."/>
            <person name="Tuteja R."/>
            <person name="Penmetsa R.V."/>
            <person name="Wu W."/>
            <person name="Upadhyaya H.D."/>
            <person name="Yang S.P."/>
            <person name="Shah T."/>
            <person name="Saxena K.B."/>
            <person name="Michael T."/>
            <person name="McCombie W.R."/>
            <person name="Yang B."/>
            <person name="Zhang G."/>
            <person name="Yang H."/>
            <person name="Wang J."/>
            <person name="Spillane C."/>
            <person name="Cook D.R."/>
            <person name="May G.D."/>
            <person name="Xu X."/>
            <person name="Jackson S.A."/>
        </authorList>
    </citation>
    <scope>NUCLEOTIDE SEQUENCE [LARGE SCALE GENOMIC DNA]</scope>
    <source>
        <strain evidence="9">cv. Asha</strain>
    </source>
</reference>
<evidence type="ECO:0000313" key="9">
    <source>
        <dbReference type="Proteomes" id="UP000075243"/>
    </source>
</evidence>
<keyword evidence="3" id="KW-0805">Transcription regulation</keyword>
<dbReference type="EMBL" id="CM003608">
    <property type="protein sequence ID" value="KYP65909.1"/>
    <property type="molecule type" value="Genomic_DNA"/>
</dbReference>
<dbReference type="AlphaFoldDB" id="A0A151TFT1"/>
<dbReference type="FunFam" id="1.10.10.60:FF:000007">
    <property type="entry name" value="Two-component response regulator"/>
    <property type="match status" value="1"/>
</dbReference>
<evidence type="ECO:0000256" key="1">
    <source>
        <dbReference type="ARBA" id="ARBA00004123"/>
    </source>
</evidence>
<dbReference type="InterPro" id="IPR006447">
    <property type="entry name" value="Myb_dom_plants"/>
</dbReference>
<gene>
    <name evidence="8" type="ORF">KK1_012185</name>
</gene>